<dbReference type="InterPro" id="IPR053146">
    <property type="entry name" value="QDO-like"/>
</dbReference>
<gene>
    <name evidence="2" type="ORF">FHP91_03965</name>
</gene>
<reference evidence="2 3" key="1">
    <citation type="submission" date="2019-07" db="EMBL/GenBank/DDBJ databases">
        <title>The pathways for chlorine oxyanion respiration interact through the shared metabolite chlorate.</title>
        <authorList>
            <person name="Barnum T.P."/>
            <person name="Cheng Y."/>
            <person name="Hill K.A."/>
            <person name="Lucas L.N."/>
            <person name="Carlson H.K."/>
            <person name="Coates J.D."/>
        </authorList>
    </citation>
    <scope>NUCLEOTIDE SEQUENCE [LARGE SCALE GENOMIC DNA]</scope>
    <source>
        <strain evidence="2 3">SFB-3</strain>
    </source>
</reference>
<dbReference type="OrthoDB" id="9090296at2"/>
<dbReference type="InterPro" id="IPR014710">
    <property type="entry name" value="RmlC-like_jellyroll"/>
</dbReference>
<protein>
    <submittedName>
        <fullName evidence="2">Cupin domain-containing protein</fullName>
    </submittedName>
</protein>
<dbReference type="Gene3D" id="2.60.120.10">
    <property type="entry name" value="Jelly Rolls"/>
    <property type="match status" value="1"/>
</dbReference>
<dbReference type="Proteomes" id="UP000319502">
    <property type="component" value="Unassembled WGS sequence"/>
</dbReference>
<sequence>MKPEDRRAALSVVGTQVAVLSDGHADLKITLQNGEEGAGPPPHHHDWDEAFYVMRGQVNFAFGDTATLCPAGTLVHIPAGVVHGFSYGAGGGEMLEVTGPRSQAVTMFAALDQLASAGESAPEKLIAVTAAHGVTICG</sequence>
<dbReference type="SUPFAM" id="SSF51182">
    <property type="entry name" value="RmlC-like cupins"/>
    <property type="match status" value="1"/>
</dbReference>
<comment type="caution">
    <text evidence="2">The sequence shown here is derived from an EMBL/GenBank/DDBJ whole genome shotgun (WGS) entry which is preliminary data.</text>
</comment>
<feature type="domain" description="Cupin type-2" evidence="1">
    <location>
        <begin position="35"/>
        <end position="86"/>
    </location>
</feature>
<keyword evidence="3" id="KW-1185">Reference proteome</keyword>
<accession>A0A557R1W3</accession>
<dbReference type="EMBL" id="VMNK01000003">
    <property type="protein sequence ID" value="TVO59134.1"/>
    <property type="molecule type" value="Genomic_DNA"/>
</dbReference>
<organism evidence="2 3">
    <name type="scientific">Denitromonas halophila</name>
    <dbReference type="NCBI Taxonomy" id="1629404"/>
    <lineage>
        <taxon>Bacteria</taxon>
        <taxon>Pseudomonadati</taxon>
        <taxon>Pseudomonadota</taxon>
        <taxon>Betaproteobacteria</taxon>
        <taxon>Rhodocyclales</taxon>
        <taxon>Zoogloeaceae</taxon>
        <taxon>Denitromonas</taxon>
    </lineage>
</organism>
<dbReference type="PANTHER" id="PTHR36440">
    <property type="entry name" value="PUTATIVE (AFU_ORTHOLOGUE AFUA_8G07350)-RELATED"/>
    <property type="match status" value="1"/>
</dbReference>
<dbReference type="InterPro" id="IPR013096">
    <property type="entry name" value="Cupin_2"/>
</dbReference>
<name>A0A557R1W3_9RHOO</name>
<dbReference type="InterPro" id="IPR011051">
    <property type="entry name" value="RmlC_Cupin_sf"/>
</dbReference>
<dbReference type="Pfam" id="PF07883">
    <property type="entry name" value="Cupin_2"/>
    <property type="match status" value="1"/>
</dbReference>
<proteinExistence type="predicted"/>
<evidence type="ECO:0000313" key="2">
    <source>
        <dbReference type="EMBL" id="TVO59134.1"/>
    </source>
</evidence>
<evidence type="ECO:0000259" key="1">
    <source>
        <dbReference type="Pfam" id="PF07883"/>
    </source>
</evidence>
<dbReference type="AlphaFoldDB" id="A0A557R1W3"/>
<evidence type="ECO:0000313" key="3">
    <source>
        <dbReference type="Proteomes" id="UP000319502"/>
    </source>
</evidence>
<dbReference type="PANTHER" id="PTHR36440:SF1">
    <property type="entry name" value="PUTATIVE (AFU_ORTHOLOGUE AFUA_8G07350)-RELATED"/>
    <property type="match status" value="1"/>
</dbReference>